<dbReference type="Gene3D" id="3.40.50.720">
    <property type="entry name" value="NAD(P)-binding Rossmann-like Domain"/>
    <property type="match status" value="1"/>
</dbReference>
<gene>
    <name evidence="1" type="ORF">MAR_027207</name>
</gene>
<name>A0ABY7EST0_MYAAR</name>
<dbReference type="EMBL" id="CP111019">
    <property type="protein sequence ID" value="WAR13027.1"/>
    <property type="molecule type" value="Genomic_DNA"/>
</dbReference>
<protein>
    <submittedName>
        <fullName evidence="1">Uncharacterized protein</fullName>
    </submittedName>
</protein>
<proteinExistence type="predicted"/>
<evidence type="ECO:0000313" key="1">
    <source>
        <dbReference type="EMBL" id="WAR13027.1"/>
    </source>
</evidence>
<keyword evidence="2" id="KW-1185">Reference proteome</keyword>
<accession>A0ABY7EST0</accession>
<reference evidence="1" key="1">
    <citation type="submission" date="2022-11" db="EMBL/GenBank/DDBJ databases">
        <title>Centuries of genome instability and evolution in soft-shell clam transmissible cancer (bioRxiv).</title>
        <authorList>
            <person name="Hart S.F.M."/>
            <person name="Yonemitsu M.A."/>
            <person name="Giersch R.M."/>
            <person name="Beal B.F."/>
            <person name="Arriagada G."/>
            <person name="Davis B.W."/>
            <person name="Ostrander E.A."/>
            <person name="Goff S.P."/>
            <person name="Metzger M.J."/>
        </authorList>
    </citation>
    <scope>NUCLEOTIDE SEQUENCE</scope>
    <source>
        <strain evidence="1">MELC-2E11</strain>
        <tissue evidence="1">Siphon/mantle</tissue>
    </source>
</reference>
<sequence length="137" mass="14749">MAVQGSHGSVPKFNHKFHYGYPLHIHTKVDKGSKSSGGDCANDCLYGEDEENCVKSCKKIPPDGAGLALLQASCDVVMYDEEEGGQIAVSRERLLKDVVGANALILPYLVKVDAELLDAAGAQQVTYLFSYGVIIVF</sequence>
<dbReference type="Proteomes" id="UP001164746">
    <property type="component" value="Chromosome 8"/>
</dbReference>
<organism evidence="1 2">
    <name type="scientific">Mya arenaria</name>
    <name type="common">Soft-shell clam</name>
    <dbReference type="NCBI Taxonomy" id="6604"/>
    <lineage>
        <taxon>Eukaryota</taxon>
        <taxon>Metazoa</taxon>
        <taxon>Spiralia</taxon>
        <taxon>Lophotrochozoa</taxon>
        <taxon>Mollusca</taxon>
        <taxon>Bivalvia</taxon>
        <taxon>Autobranchia</taxon>
        <taxon>Heteroconchia</taxon>
        <taxon>Euheterodonta</taxon>
        <taxon>Imparidentia</taxon>
        <taxon>Neoheterodontei</taxon>
        <taxon>Myida</taxon>
        <taxon>Myoidea</taxon>
        <taxon>Myidae</taxon>
        <taxon>Mya</taxon>
    </lineage>
</organism>
<evidence type="ECO:0000313" key="2">
    <source>
        <dbReference type="Proteomes" id="UP001164746"/>
    </source>
</evidence>